<dbReference type="InterPro" id="IPR013320">
    <property type="entry name" value="ConA-like_dom_sf"/>
</dbReference>
<reference evidence="9 10" key="1">
    <citation type="submission" date="2024-02" db="EMBL/GenBank/DDBJ databases">
        <authorList>
            <person name="Chen Y."/>
            <person name="Shah S."/>
            <person name="Dougan E. K."/>
            <person name="Thang M."/>
            <person name="Chan C."/>
        </authorList>
    </citation>
    <scope>NUCLEOTIDE SEQUENCE [LARGE SCALE GENOMIC DNA]</scope>
</reference>
<gene>
    <name evidence="9" type="ORF">CCMP2556_LOCUS20101</name>
</gene>
<keyword evidence="10" id="KW-1185">Reference proteome</keyword>
<evidence type="ECO:0000256" key="7">
    <source>
        <dbReference type="SAM" id="SignalP"/>
    </source>
</evidence>
<dbReference type="CDD" id="cd07308">
    <property type="entry name" value="lectin_leg-like"/>
    <property type="match status" value="1"/>
</dbReference>
<comment type="caution">
    <text evidence="9">The sequence shown here is derived from an EMBL/GenBank/DDBJ whole genome shotgun (WGS) entry which is preliminary data.</text>
</comment>
<keyword evidence="3 7" id="KW-0732">Signal</keyword>
<dbReference type="InterPro" id="IPR051136">
    <property type="entry name" value="Intracellular_Lectin-GPT"/>
</dbReference>
<dbReference type="InterPro" id="IPR005052">
    <property type="entry name" value="Lectin_leg"/>
</dbReference>
<feature type="signal peptide" evidence="7">
    <location>
        <begin position="1"/>
        <end position="23"/>
    </location>
</feature>
<dbReference type="PANTHER" id="PTHR12223">
    <property type="entry name" value="VESICULAR MANNOSE-BINDING LECTIN"/>
    <property type="match status" value="1"/>
</dbReference>
<dbReference type="SUPFAM" id="SSF49899">
    <property type="entry name" value="Concanavalin A-like lectins/glucanases"/>
    <property type="match status" value="1"/>
</dbReference>
<accession>A0ABP0L9X9</accession>
<evidence type="ECO:0000256" key="3">
    <source>
        <dbReference type="ARBA" id="ARBA00022729"/>
    </source>
</evidence>
<evidence type="ECO:0000256" key="4">
    <source>
        <dbReference type="ARBA" id="ARBA00022989"/>
    </source>
</evidence>
<evidence type="ECO:0000256" key="6">
    <source>
        <dbReference type="SAM" id="Phobius"/>
    </source>
</evidence>
<evidence type="ECO:0000259" key="8">
    <source>
        <dbReference type="PROSITE" id="PS51328"/>
    </source>
</evidence>
<name>A0ABP0L9X9_9DINO</name>
<proteinExistence type="predicted"/>
<dbReference type="PROSITE" id="PS51328">
    <property type="entry name" value="L_LECTIN_LIKE"/>
    <property type="match status" value="1"/>
</dbReference>
<dbReference type="Pfam" id="PF03388">
    <property type="entry name" value="Lectin_leg-like"/>
    <property type="match status" value="1"/>
</dbReference>
<dbReference type="EMBL" id="CAXAMN010011669">
    <property type="protein sequence ID" value="CAK9035956.1"/>
    <property type="molecule type" value="Genomic_DNA"/>
</dbReference>
<keyword evidence="2 6" id="KW-0812">Transmembrane</keyword>
<sequence>MARCRVPVARWAQVCLLLLRVDAAGKHGNAEFQKVELPHHSFSAPLEFSNLLGDWMLSGSSIFLRERLLLHPHVNERQGFAWNKRPLQTNDFQLTATFVANGAKDVSQAPSDQSFAFWFVRQNISGDFNETRMIRAASWKQGLEEEGYMLSGSKALFEGIGAVFSTSDVAKKPNTAVSFVSNDNHQSLSYFVDVPTSNAKILDFRNKEVEFKFRVQPTLVQAFLTLDGQTHECFSVDRAGFPVKVGGFIGFTAWSGSAGDGSMISDAISVTKVEVINFDDEAIGEDVVGATAEETSAYSELMSSNARHFADQKSQTEHLSRVTKMLASHLKETKPAYDVMSFQVSGMMDALNKLDRDCRVLTKEMRILENEKISNRRQAKRPKNNLDELKSHVFGLRRILEKEGQVHLSKIDAVQKNLNEVKEQASKVGGSTMLGKLVDQTRLLEQSVLASTSQTTWMLLILLVVIVVLGVLMFNRMQYYEKKHFI</sequence>
<organism evidence="9 10">
    <name type="scientific">Durusdinium trenchii</name>
    <dbReference type="NCBI Taxonomy" id="1381693"/>
    <lineage>
        <taxon>Eukaryota</taxon>
        <taxon>Sar</taxon>
        <taxon>Alveolata</taxon>
        <taxon>Dinophyceae</taxon>
        <taxon>Suessiales</taxon>
        <taxon>Symbiodiniaceae</taxon>
        <taxon>Durusdinium</taxon>
    </lineage>
</organism>
<dbReference type="Gene3D" id="2.60.120.200">
    <property type="match status" value="1"/>
</dbReference>
<keyword evidence="5 6" id="KW-0472">Membrane</keyword>
<evidence type="ECO:0000313" key="10">
    <source>
        <dbReference type="Proteomes" id="UP001642484"/>
    </source>
</evidence>
<keyword evidence="4 6" id="KW-1133">Transmembrane helix</keyword>
<evidence type="ECO:0000313" key="9">
    <source>
        <dbReference type="EMBL" id="CAK9035956.1"/>
    </source>
</evidence>
<feature type="transmembrane region" description="Helical" evidence="6">
    <location>
        <begin position="456"/>
        <end position="474"/>
    </location>
</feature>
<evidence type="ECO:0000256" key="2">
    <source>
        <dbReference type="ARBA" id="ARBA00022692"/>
    </source>
</evidence>
<evidence type="ECO:0000256" key="5">
    <source>
        <dbReference type="ARBA" id="ARBA00023136"/>
    </source>
</evidence>
<comment type="subcellular location">
    <subcellularLocation>
        <location evidence="1">Membrane</location>
        <topology evidence="1">Single-pass type I membrane protein</topology>
    </subcellularLocation>
</comment>
<feature type="chain" id="PRO_5046924610" description="L-type lectin-like domain-containing protein" evidence="7">
    <location>
        <begin position="24"/>
        <end position="486"/>
    </location>
</feature>
<dbReference type="PANTHER" id="PTHR12223:SF28">
    <property type="entry name" value="LECTIN, MANNOSE BINDING 1 LIKE"/>
    <property type="match status" value="1"/>
</dbReference>
<dbReference type="Proteomes" id="UP001642484">
    <property type="component" value="Unassembled WGS sequence"/>
</dbReference>
<protein>
    <recommendedName>
        <fullName evidence="8">L-type lectin-like domain-containing protein</fullName>
    </recommendedName>
</protein>
<evidence type="ECO:0000256" key="1">
    <source>
        <dbReference type="ARBA" id="ARBA00004479"/>
    </source>
</evidence>
<feature type="domain" description="L-type lectin-like" evidence="8">
    <location>
        <begin position="34"/>
        <end position="275"/>
    </location>
</feature>